<dbReference type="Proteomes" id="UP000823641">
    <property type="component" value="Unassembled WGS sequence"/>
</dbReference>
<dbReference type="InterPro" id="IPR009057">
    <property type="entry name" value="Homeodomain-like_sf"/>
</dbReference>
<sequence>MDKRNTEEAIMRAAEEEFLDKGYKLATTTKIAQRAGVTHAMLHYYFRTKEQIFLKVLDKNLGELFAYQRNTMVLGTSFWVTFSGGVSVLFDFFKQHKQLLGLLYDVVKQNPELLLRYKENVVDMLSHVSASHQKMLESEIAAGRCNPISYEQIIFQVAGMTISTFLLLPFVENVIKINEAAIDELLERRKEEIIRTLHYRLYAHLETEA</sequence>
<dbReference type="Gene3D" id="1.10.357.10">
    <property type="entry name" value="Tetracycline Repressor, domain 2"/>
    <property type="match status" value="1"/>
</dbReference>
<dbReference type="EMBL" id="JADIMG010000052">
    <property type="protein sequence ID" value="MBO8459721.1"/>
    <property type="molecule type" value="Genomic_DNA"/>
</dbReference>
<dbReference type="InterPro" id="IPR050109">
    <property type="entry name" value="HTH-type_TetR-like_transc_reg"/>
</dbReference>
<dbReference type="Pfam" id="PF00440">
    <property type="entry name" value="TetR_N"/>
    <property type="match status" value="1"/>
</dbReference>
<dbReference type="GO" id="GO:0003677">
    <property type="term" value="F:DNA binding"/>
    <property type="evidence" value="ECO:0007669"/>
    <property type="project" value="UniProtKB-UniRule"/>
</dbReference>
<reference evidence="5" key="1">
    <citation type="submission" date="2020-10" db="EMBL/GenBank/DDBJ databases">
        <authorList>
            <person name="Gilroy R."/>
        </authorList>
    </citation>
    <scope>NUCLEOTIDE SEQUENCE</scope>
    <source>
        <strain evidence="5">G3-3990</strain>
    </source>
</reference>
<dbReference type="InterPro" id="IPR001647">
    <property type="entry name" value="HTH_TetR"/>
</dbReference>
<evidence type="ECO:0000259" key="4">
    <source>
        <dbReference type="PROSITE" id="PS50977"/>
    </source>
</evidence>
<accession>A0A9D9N420</accession>
<dbReference type="PANTHER" id="PTHR30328">
    <property type="entry name" value="TRANSCRIPTIONAL REPRESSOR"/>
    <property type="match status" value="1"/>
</dbReference>
<dbReference type="PRINTS" id="PR00455">
    <property type="entry name" value="HTHTETR"/>
</dbReference>
<evidence type="ECO:0000313" key="6">
    <source>
        <dbReference type="Proteomes" id="UP000823641"/>
    </source>
</evidence>
<organism evidence="5 6">
    <name type="scientific">Candidatus Gallipaludibacter merdavium</name>
    <dbReference type="NCBI Taxonomy" id="2840839"/>
    <lineage>
        <taxon>Bacteria</taxon>
        <taxon>Pseudomonadati</taxon>
        <taxon>Bacteroidota</taxon>
        <taxon>Bacteroidia</taxon>
        <taxon>Bacteroidales</taxon>
        <taxon>Candidatus Gallipaludibacter</taxon>
    </lineage>
</organism>
<keyword evidence="3" id="KW-0472">Membrane</keyword>
<keyword evidence="1 2" id="KW-0238">DNA-binding</keyword>
<proteinExistence type="predicted"/>
<dbReference type="PROSITE" id="PS50977">
    <property type="entry name" value="HTH_TETR_2"/>
    <property type="match status" value="1"/>
</dbReference>
<name>A0A9D9N420_9BACT</name>
<evidence type="ECO:0000256" key="1">
    <source>
        <dbReference type="ARBA" id="ARBA00023125"/>
    </source>
</evidence>
<protein>
    <submittedName>
        <fullName evidence="5">TetR/AcrR family transcriptional regulator</fullName>
    </submittedName>
</protein>
<dbReference type="SUPFAM" id="SSF46689">
    <property type="entry name" value="Homeodomain-like"/>
    <property type="match status" value="1"/>
</dbReference>
<dbReference type="PANTHER" id="PTHR30328:SF54">
    <property type="entry name" value="HTH-TYPE TRANSCRIPTIONAL REPRESSOR SCO4008"/>
    <property type="match status" value="1"/>
</dbReference>
<keyword evidence="3" id="KW-0812">Transmembrane</keyword>
<dbReference type="InterPro" id="IPR023772">
    <property type="entry name" value="DNA-bd_HTH_TetR-type_CS"/>
</dbReference>
<gene>
    <name evidence="5" type="ORF">IAA73_05225</name>
</gene>
<evidence type="ECO:0000313" key="5">
    <source>
        <dbReference type="EMBL" id="MBO8459721.1"/>
    </source>
</evidence>
<reference evidence="5" key="2">
    <citation type="journal article" date="2021" name="PeerJ">
        <title>Extensive microbial diversity within the chicken gut microbiome revealed by metagenomics and culture.</title>
        <authorList>
            <person name="Gilroy R."/>
            <person name="Ravi A."/>
            <person name="Getino M."/>
            <person name="Pursley I."/>
            <person name="Horton D.L."/>
            <person name="Alikhan N.F."/>
            <person name="Baker D."/>
            <person name="Gharbi K."/>
            <person name="Hall N."/>
            <person name="Watson M."/>
            <person name="Adriaenssens E.M."/>
            <person name="Foster-Nyarko E."/>
            <person name="Jarju S."/>
            <person name="Secka A."/>
            <person name="Antonio M."/>
            <person name="Oren A."/>
            <person name="Chaudhuri R.R."/>
            <person name="La Ragione R."/>
            <person name="Hildebrand F."/>
            <person name="Pallen M.J."/>
        </authorList>
    </citation>
    <scope>NUCLEOTIDE SEQUENCE</scope>
    <source>
        <strain evidence="5">G3-3990</strain>
    </source>
</reference>
<dbReference type="PROSITE" id="PS01081">
    <property type="entry name" value="HTH_TETR_1"/>
    <property type="match status" value="1"/>
</dbReference>
<evidence type="ECO:0000256" key="3">
    <source>
        <dbReference type="SAM" id="Phobius"/>
    </source>
</evidence>
<feature type="transmembrane region" description="Helical" evidence="3">
    <location>
        <begin position="72"/>
        <end position="93"/>
    </location>
</feature>
<comment type="caution">
    <text evidence="5">The sequence shown here is derived from an EMBL/GenBank/DDBJ whole genome shotgun (WGS) entry which is preliminary data.</text>
</comment>
<dbReference type="AlphaFoldDB" id="A0A9D9N420"/>
<feature type="domain" description="HTH tetR-type" evidence="4">
    <location>
        <begin position="4"/>
        <end position="64"/>
    </location>
</feature>
<keyword evidence="3" id="KW-1133">Transmembrane helix</keyword>
<evidence type="ECO:0000256" key="2">
    <source>
        <dbReference type="PROSITE-ProRule" id="PRU00335"/>
    </source>
</evidence>
<feature type="DNA-binding region" description="H-T-H motif" evidence="2">
    <location>
        <begin position="27"/>
        <end position="46"/>
    </location>
</feature>